<feature type="region of interest" description="Disordered" evidence="1">
    <location>
        <begin position="120"/>
        <end position="169"/>
    </location>
</feature>
<evidence type="ECO:0000256" key="2">
    <source>
        <dbReference type="SAM" id="Phobius"/>
    </source>
</evidence>
<evidence type="ECO:0000313" key="3">
    <source>
        <dbReference type="EMBL" id="EXJ76552.1"/>
    </source>
</evidence>
<dbReference type="Proteomes" id="UP000019471">
    <property type="component" value="Unassembled WGS sequence"/>
</dbReference>
<gene>
    <name evidence="3" type="ORF">A1O5_01060</name>
</gene>
<keyword evidence="2" id="KW-0812">Transmembrane</keyword>
<dbReference type="RefSeq" id="XP_007739869.1">
    <property type="nucleotide sequence ID" value="XM_007741679.1"/>
</dbReference>
<feature type="transmembrane region" description="Helical" evidence="2">
    <location>
        <begin position="33"/>
        <end position="60"/>
    </location>
</feature>
<dbReference type="AlphaFoldDB" id="W9X7U5"/>
<feature type="compositionally biased region" description="Basic and acidic residues" evidence="1">
    <location>
        <begin position="154"/>
        <end position="169"/>
    </location>
</feature>
<comment type="caution">
    <text evidence="3">The sequence shown here is derived from an EMBL/GenBank/DDBJ whole genome shotgun (WGS) entry which is preliminary data.</text>
</comment>
<protein>
    <submittedName>
        <fullName evidence="3">Uncharacterized protein</fullName>
    </submittedName>
</protein>
<feature type="compositionally biased region" description="Basic and acidic residues" evidence="1">
    <location>
        <begin position="120"/>
        <end position="147"/>
    </location>
</feature>
<dbReference type="HOGENOM" id="CLU_129992_1_0_1"/>
<proteinExistence type="predicted"/>
<organism evidence="3 4">
    <name type="scientific">Cladophialophora psammophila CBS 110553</name>
    <dbReference type="NCBI Taxonomy" id="1182543"/>
    <lineage>
        <taxon>Eukaryota</taxon>
        <taxon>Fungi</taxon>
        <taxon>Dikarya</taxon>
        <taxon>Ascomycota</taxon>
        <taxon>Pezizomycotina</taxon>
        <taxon>Eurotiomycetes</taxon>
        <taxon>Chaetothyriomycetidae</taxon>
        <taxon>Chaetothyriales</taxon>
        <taxon>Herpotrichiellaceae</taxon>
        <taxon>Cladophialophora</taxon>
    </lineage>
</organism>
<reference evidence="3 4" key="1">
    <citation type="submission" date="2013-03" db="EMBL/GenBank/DDBJ databases">
        <title>The Genome Sequence of Cladophialophora psammophila CBS 110553.</title>
        <authorList>
            <consortium name="The Broad Institute Genomics Platform"/>
            <person name="Cuomo C."/>
            <person name="de Hoog S."/>
            <person name="Gorbushina A."/>
            <person name="Walker B."/>
            <person name="Young S.K."/>
            <person name="Zeng Q."/>
            <person name="Gargeya S."/>
            <person name="Fitzgerald M."/>
            <person name="Haas B."/>
            <person name="Abouelleil A."/>
            <person name="Allen A.W."/>
            <person name="Alvarado L."/>
            <person name="Arachchi H.M."/>
            <person name="Berlin A.M."/>
            <person name="Chapman S.B."/>
            <person name="Gainer-Dewar J."/>
            <person name="Goldberg J."/>
            <person name="Griggs A."/>
            <person name="Gujja S."/>
            <person name="Hansen M."/>
            <person name="Howarth C."/>
            <person name="Imamovic A."/>
            <person name="Ireland A."/>
            <person name="Larimer J."/>
            <person name="McCowan C."/>
            <person name="Murphy C."/>
            <person name="Pearson M."/>
            <person name="Poon T.W."/>
            <person name="Priest M."/>
            <person name="Roberts A."/>
            <person name="Saif S."/>
            <person name="Shea T."/>
            <person name="Sisk P."/>
            <person name="Sykes S."/>
            <person name="Wortman J."/>
            <person name="Nusbaum C."/>
            <person name="Birren B."/>
        </authorList>
    </citation>
    <scope>NUCLEOTIDE SEQUENCE [LARGE SCALE GENOMIC DNA]</scope>
    <source>
        <strain evidence="3 4">CBS 110553</strain>
    </source>
</reference>
<evidence type="ECO:0000256" key="1">
    <source>
        <dbReference type="SAM" id="MobiDB-lite"/>
    </source>
</evidence>
<keyword evidence="2" id="KW-0472">Membrane</keyword>
<evidence type="ECO:0000313" key="4">
    <source>
        <dbReference type="Proteomes" id="UP000019471"/>
    </source>
</evidence>
<feature type="transmembrane region" description="Helical" evidence="2">
    <location>
        <begin position="94"/>
        <end position="112"/>
    </location>
</feature>
<keyword evidence="2" id="KW-1133">Transmembrane helix</keyword>
<dbReference type="eggNOG" id="ENOG502SUKT">
    <property type="taxonomic scope" value="Eukaryota"/>
</dbReference>
<dbReference type="GeneID" id="19185796"/>
<keyword evidence="4" id="KW-1185">Reference proteome</keyword>
<dbReference type="EMBL" id="AMGX01000001">
    <property type="protein sequence ID" value="EXJ76552.1"/>
    <property type="molecule type" value="Genomic_DNA"/>
</dbReference>
<name>W9X7U5_9EURO</name>
<sequence>MGLPYSKEIHSAFEQVTPLVAAGFEVLQTTKDIAILLAVIQVVTVITLLLILLALIALLFTVNPDLVREREQLVTPAMQWLASWVFKYGRPAKIFLKIAFAIGVVVFGYAVWEALVTGHSEPKSDEDQPEETEGKADDSEDKDKAKDGGNANGKDTKGSKNGEDGSKKK</sequence>
<dbReference type="OrthoDB" id="3647at2759"/>
<accession>W9X7U5</accession>